<sequence>MTDDKGPKKQKVESSIEKLEDRIAPGGIGGLVGDLGIESNDAPTADNDGGHLREETTILREMKVAILLRVEKGKRPTVATLLPIQMARLKLITKMALEASFIPMALLRRGMVKAAALGMTVRAILPNGAPMVRALGLHQMAVVDITMPMVQVVITTPMVVTVVTAQMVLIVILKLTELFIKAMPMVQARLLIRMAPVKPGMRRVIQWAVILVATRGTLAVNLPQVMAAKKGRKLAQPRILMAL</sequence>
<evidence type="ECO:0000256" key="1">
    <source>
        <dbReference type="SAM" id="Phobius"/>
    </source>
</evidence>
<dbReference type="Proteomes" id="UP001333710">
    <property type="component" value="Chromosome"/>
</dbReference>
<keyword evidence="1" id="KW-0812">Transmembrane</keyword>
<keyword evidence="1" id="KW-1133">Transmembrane helix</keyword>
<gene>
    <name evidence="2" type="ORF">MACH26_17850</name>
</gene>
<reference evidence="2" key="1">
    <citation type="submission" date="2023-01" db="EMBL/GenBank/DDBJ databases">
        <title>Complete genome sequence of Planctobacterium marinum strain Dej080120_11.</title>
        <authorList>
            <person name="Ueki S."/>
            <person name="Maruyama F."/>
        </authorList>
    </citation>
    <scope>NUCLEOTIDE SEQUENCE</scope>
    <source>
        <strain evidence="2">Dej080120_11</strain>
    </source>
</reference>
<proteinExistence type="predicted"/>
<evidence type="ECO:0000313" key="2">
    <source>
        <dbReference type="EMBL" id="BDX06264.1"/>
    </source>
</evidence>
<keyword evidence="3" id="KW-1185">Reference proteome</keyword>
<dbReference type="AlphaFoldDB" id="A0AA48HJ74"/>
<name>A0AA48HJ74_9ALTE</name>
<dbReference type="RefSeq" id="WP_338292294.1">
    <property type="nucleotide sequence ID" value="NZ_AP027272.1"/>
</dbReference>
<organism evidence="2 3">
    <name type="scientific">Planctobacterium marinum</name>
    <dbReference type="NCBI Taxonomy" id="1631968"/>
    <lineage>
        <taxon>Bacteria</taxon>
        <taxon>Pseudomonadati</taxon>
        <taxon>Pseudomonadota</taxon>
        <taxon>Gammaproteobacteria</taxon>
        <taxon>Alteromonadales</taxon>
        <taxon>Alteromonadaceae</taxon>
        <taxon>Planctobacterium</taxon>
    </lineage>
</organism>
<protein>
    <submittedName>
        <fullName evidence="2">Uncharacterized protein</fullName>
    </submittedName>
</protein>
<accession>A0AA48HJ74</accession>
<feature type="transmembrane region" description="Helical" evidence="1">
    <location>
        <begin position="149"/>
        <end position="173"/>
    </location>
</feature>
<evidence type="ECO:0000313" key="3">
    <source>
        <dbReference type="Proteomes" id="UP001333710"/>
    </source>
</evidence>
<dbReference type="KEGG" id="pmaw:MACH26_17850"/>
<keyword evidence="1" id="KW-0472">Membrane</keyword>
<dbReference type="EMBL" id="AP027272">
    <property type="protein sequence ID" value="BDX06264.1"/>
    <property type="molecule type" value="Genomic_DNA"/>
</dbReference>
<feature type="transmembrane region" description="Helical" evidence="1">
    <location>
        <begin position="110"/>
        <end position="129"/>
    </location>
</feature>